<proteinExistence type="predicted"/>
<feature type="domain" description="HAT C-terminal dimerisation" evidence="1">
    <location>
        <begin position="59"/>
        <end position="139"/>
    </location>
</feature>
<dbReference type="Pfam" id="PF05699">
    <property type="entry name" value="Dimer_Tnp_hAT"/>
    <property type="match status" value="1"/>
</dbReference>
<evidence type="ECO:0000259" key="1">
    <source>
        <dbReference type="Pfam" id="PF05699"/>
    </source>
</evidence>
<dbReference type="InterPro" id="IPR012337">
    <property type="entry name" value="RNaseH-like_sf"/>
</dbReference>
<dbReference type="AlphaFoldDB" id="A0AAN8K2D5"/>
<evidence type="ECO:0000313" key="2">
    <source>
        <dbReference type="EMBL" id="KAK6183139.1"/>
    </source>
</evidence>
<dbReference type="EMBL" id="JAZGQO010000007">
    <property type="protein sequence ID" value="KAK6183139.1"/>
    <property type="molecule type" value="Genomic_DNA"/>
</dbReference>
<dbReference type="PANTHER" id="PTHR47611">
    <property type="entry name" value="HAT DIMERISATION DOMAIN, C-TERMINAL"/>
    <property type="match status" value="1"/>
</dbReference>
<comment type="caution">
    <text evidence="2">The sequence shown here is derived from an EMBL/GenBank/DDBJ whole genome shotgun (WGS) entry which is preliminary data.</text>
</comment>
<evidence type="ECO:0000313" key="3">
    <source>
        <dbReference type="Proteomes" id="UP001347796"/>
    </source>
</evidence>
<dbReference type="InterPro" id="IPR008906">
    <property type="entry name" value="HATC_C_dom"/>
</dbReference>
<dbReference type="SUPFAM" id="SSF53098">
    <property type="entry name" value="Ribonuclease H-like"/>
    <property type="match status" value="1"/>
</dbReference>
<sequence>MIKKYVNRLLIFQEVAGPPAKKTALASLFDDDDDDDDDDENTNNYMLFPVSQKELIKKEIHHYKSMPQNPMSESPLTFWKSKQDELPYLTSLSVKYLGIQASSVAAERVFSTTGDIVTATRSCLKSENVDSLVFLKKNLDT</sequence>
<dbReference type="GO" id="GO:0046983">
    <property type="term" value="F:protein dimerization activity"/>
    <property type="evidence" value="ECO:0007669"/>
    <property type="project" value="InterPro"/>
</dbReference>
<protein>
    <recommendedName>
        <fullName evidence="1">HAT C-terminal dimerisation domain-containing protein</fullName>
    </recommendedName>
</protein>
<keyword evidence="3" id="KW-1185">Reference proteome</keyword>
<gene>
    <name evidence="2" type="ORF">SNE40_010672</name>
</gene>
<name>A0AAN8K2D5_PATCE</name>
<reference evidence="2 3" key="1">
    <citation type="submission" date="2024-01" db="EMBL/GenBank/DDBJ databases">
        <title>The genome of the rayed Mediterranean limpet Patella caerulea (Linnaeus, 1758).</title>
        <authorList>
            <person name="Anh-Thu Weber A."/>
            <person name="Halstead-Nussloch G."/>
        </authorList>
    </citation>
    <scope>NUCLEOTIDE SEQUENCE [LARGE SCALE GENOMIC DNA]</scope>
    <source>
        <strain evidence="2">AATW-2023a</strain>
        <tissue evidence="2">Whole specimen</tissue>
    </source>
</reference>
<dbReference type="PANTHER" id="PTHR47611:SF3">
    <property type="entry name" value="HAT C-TERMINAL DIMERISATION DOMAIN-CONTAINING PROTEIN"/>
    <property type="match status" value="1"/>
</dbReference>
<accession>A0AAN8K2D5</accession>
<dbReference type="Proteomes" id="UP001347796">
    <property type="component" value="Unassembled WGS sequence"/>
</dbReference>
<organism evidence="2 3">
    <name type="scientific">Patella caerulea</name>
    <name type="common">Rayed Mediterranean limpet</name>
    <dbReference type="NCBI Taxonomy" id="87958"/>
    <lineage>
        <taxon>Eukaryota</taxon>
        <taxon>Metazoa</taxon>
        <taxon>Spiralia</taxon>
        <taxon>Lophotrochozoa</taxon>
        <taxon>Mollusca</taxon>
        <taxon>Gastropoda</taxon>
        <taxon>Patellogastropoda</taxon>
        <taxon>Patelloidea</taxon>
        <taxon>Patellidae</taxon>
        <taxon>Patella</taxon>
    </lineage>
</organism>